<organism evidence="5 6">
    <name type="scientific">Bipolaris victoriae (strain FI3)</name>
    <name type="common">Victoria blight of oats agent</name>
    <name type="synonym">Cochliobolus victoriae</name>
    <dbReference type="NCBI Taxonomy" id="930091"/>
    <lineage>
        <taxon>Eukaryota</taxon>
        <taxon>Fungi</taxon>
        <taxon>Dikarya</taxon>
        <taxon>Ascomycota</taxon>
        <taxon>Pezizomycotina</taxon>
        <taxon>Dothideomycetes</taxon>
        <taxon>Pleosporomycetidae</taxon>
        <taxon>Pleosporales</taxon>
        <taxon>Pleosporineae</taxon>
        <taxon>Pleosporaceae</taxon>
        <taxon>Bipolaris</taxon>
    </lineage>
</organism>
<feature type="region of interest" description="Disordered" evidence="2">
    <location>
        <begin position="477"/>
        <end position="512"/>
    </location>
</feature>
<dbReference type="GeneID" id="26258701"/>
<dbReference type="OrthoDB" id="608866at2759"/>
<dbReference type="InterPro" id="IPR017930">
    <property type="entry name" value="Myb_dom"/>
</dbReference>
<feature type="compositionally biased region" description="Low complexity" evidence="2">
    <location>
        <begin position="660"/>
        <end position="682"/>
    </location>
</feature>
<dbReference type="Proteomes" id="UP000054337">
    <property type="component" value="Unassembled WGS sequence"/>
</dbReference>
<evidence type="ECO:0000256" key="2">
    <source>
        <dbReference type="SAM" id="MobiDB-lite"/>
    </source>
</evidence>
<protein>
    <recommendedName>
        <fullName evidence="7">Myb-like domain-containing protein</fullName>
    </recommendedName>
</protein>
<feature type="compositionally biased region" description="Polar residues" evidence="2">
    <location>
        <begin position="492"/>
        <end position="505"/>
    </location>
</feature>
<dbReference type="Gene3D" id="1.10.10.60">
    <property type="entry name" value="Homeodomain-like"/>
    <property type="match status" value="1"/>
</dbReference>
<feature type="region of interest" description="Disordered" evidence="2">
    <location>
        <begin position="650"/>
        <end position="684"/>
    </location>
</feature>
<dbReference type="InterPro" id="IPR009057">
    <property type="entry name" value="Homeodomain-like_sf"/>
</dbReference>
<feature type="compositionally biased region" description="Polar residues" evidence="2">
    <location>
        <begin position="132"/>
        <end position="144"/>
    </location>
</feature>
<dbReference type="RefSeq" id="XP_014561224.1">
    <property type="nucleotide sequence ID" value="XM_014705738.1"/>
</dbReference>
<dbReference type="SUPFAM" id="SSF46689">
    <property type="entry name" value="Homeodomain-like"/>
    <property type="match status" value="2"/>
</dbReference>
<reference evidence="5 6" key="1">
    <citation type="journal article" date="2013" name="PLoS Genet.">
        <title>Comparative genome structure, secondary metabolite, and effector coding capacity across Cochliobolus pathogens.</title>
        <authorList>
            <person name="Condon B.J."/>
            <person name="Leng Y."/>
            <person name="Wu D."/>
            <person name="Bushley K.E."/>
            <person name="Ohm R.A."/>
            <person name="Otillar R."/>
            <person name="Martin J."/>
            <person name="Schackwitz W."/>
            <person name="Grimwood J."/>
            <person name="MohdZainudin N."/>
            <person name="Xue C."/>
            <person name="Wang R."/>
            <person name="Manning V.A."/>
            <person name="Dhillon B."/>
            <person name="Tu Z.J."/>
            <person name="Steffenson B.J."/>
            <person name="Salamov A."/>
            <person name="Sun H."/>
            <person name="Lowry S."/>
            <person name="LaButti K."/>
            <person name="Han J."/>
            <person name="Copeland A."/>
            <person name="Lindquist E."/>
            <person name="Barry K."/>
            <person name="Schmutz J."/>
            <person name="Baker S.E."/>
            <person name="Ciuffetti L.M."/>
            <person name="Grigoriev I.V."/>
            <person name="Zhong S."/>
            <person name="Turgeon B.G."/>
        </authorList>
    </citation>
    <scope>NUCLEOTIDE SEQUENCE [LARGE SCALE GENOMIC DNA]</scope>
    <source>
        <strain evidence="5 6">FI3</strain>
    </source>
</reference>
<feature type="region of interest" description="Disordered" evidence="2">
    <location>
        <begin position="1"/>
        <end position="40"/>
    </location>
</feature>
<keyword evidence="1" id="KW-0539">Nucleus</keyword>
<dbReference type="InterPro" id="IPR052450">
    <property type="entry name" value="TRBD-Containing_Protein"/>
</dbReference>
<evidence type="ECO:0000259" key="3">
    <source>
        <dbReference type="PROSITE" id="PS50090"/>
    </source>
</evidence>
<dbReference type="SMART" id="SM00717">
    <property type="entry name" value="SANT"/>
    <property type="match status" value="2"/>
</dbReference>
<dbReference type="PROSITE" id="PS50090">
    <property type="entry name" value="MYB_LIKE"/>
    <property type="match status" value="1"/>
</dbReference>
<dbReference type="InterPro" id="IPR001005">
    <property type="entry name" value="SANT/Myb"/>
</dbReference>
<dbReference type="PANTHER" id="PTHR46734">
    <property type="entry name" value="TELOMERIC REPEAT-BINDING FACTOR 1 TERF1"/>
    <property type="match status" value="1"/>
</dbReference>
<dbReference type="AlphaFoldDB" id="W7EU17"/>
<dbReference type="HOGENOM" id="CLU_414547_0_0_1"/>
<dbReference type="Pfam" id="PF00249">
    <property type="entry name" value="Myb_DNA-binding"/>
    <property type="match status" value="1"/>
</dbReference>
<feature type="compositionally biased region" description="Gly residues" evidence="2">
    <location>
        <begin position="650"/>
        <end position="659"/>
    </location>
</feature>
<feature type="region of interest" description="Disordered" evidence="2">
    <location>
        <begin position="251"/>
        <end position="285"/>
    </location>
</feature>
<feature type="region of interest" description="Disordered" evidence="2">
    <location>
        <begin position="127"/>
        <end position="180"/>
    </location>
</feature>
<dbReference type="CDD" id="cd11660">
    <property type="entry name" value="SANT_TRF"/>
    <property type="match status" value="1"/>
</dbReference>
<feature type="compositionally biased region" description="Low complexity" evidence="2">
    <location>
        <begin position="370"/>
        <end position="392"/>
    </location>
</feature>
<evidence type="ECO:0000313" key="5">
    <source>
        <dbReference type="EMBL" id="EUN31646.1"/>
    </source>
</evidence>
<keyword evidence="6" id="KW-1185">Reference proteome</keyword>
<evidence type="ECO:0000256" key="1">
    <source>
        <dbReference type="ARBA" id="ARBA00023242"/>
    </source>
</evidence>
<dbReference type="EMBL" id="KI968698">
    <property type="protein sequence ID" value="EUN31646.1"/>
    <property type="molecule type" value="Genomic_DNA"/>
</dbReference>
<feature type="domain" description="Myb-like" evidence="3">
    <location>
        <begin position="275"/>
        <end position="327"/>
    </location>
</feature>
<feature type="compositionally biased region" description="Basic and acidic residues" evidence="2">
    <location>
        <begin position="343"/>
        <end position="368"/>
    </location>
</feature>
<name>W7EU17_BIPV3</name>
<feature type="compositionally biased region" description="Basic and acidic residues" evidence="2">
    <location>
        <begin position="477"/>
        <end position="488"/>
    </location>
</feature>
<evidence type="ECO:0000259" key="4">
    <source>
        <dbReference type="PROSITE" id="PS51294"/>
    </source>
</evidence>
<dbReference type="PROSITE" id="PS51294">
    <property type="entry name" value="HTH_MYB"/>
    <property type="match status" value="1"/>
</dbReference>
<sequence length="714" mass="78196">MEPRLNALLDLSSPGGMPYATNAPDVTTSSSHRPPHQADSTFVRPKALMLANSLSPDNTQANDFRKEVHDKIHPTRAMPSAPIAQVLNNEANLLSSQSVPNTFAPSTTPFSGRLVDLLLESPEHTKQRWDQDQQFLQPDNTGYSPSVIKLPRLPQPPKKTAKRPRIPPLLQGLHQPPPLPPEGRLFPPITGEKNAFAGERGYDSLFEEPRGKDVDDHAFLENNTQELVRSAQHGEYGPNSQVAAQNAPLSGVPTVQEAKAQSNQEISPPSQTQIKRGKKRTKWSEQETKDLLIGVSRFGIGSWKKILQSPDFTFNNRTAVDLKDRFRVCCPGEGLKPRQPRASVKEKHSVDAVDTHPDGHGKSAEQGHKTNNSASASSDSTVATRTTKATATMPNLSELGIHEPFSKTARRPRRPFTAADDVNLLKGFEKYGPVWHSMRDDPELEFGSRHATDLRDRFRIRYPERYVRAGYKLKNKEKERERMRRGIDMETDATSAVESSPSLTTPKDKPHDEANTIALSKPPTITPLSYPSTNSVPLTFSQPPLSSHLQYTTPTTTNGPSLKPFTTSSSYLADPLPTLSFSDEEDITDDMAHNAHSGGGDQSPVTLSRNILRWADANPSSLYSFVPRAGGYRAASGSIGGGERLMGFGGGSEGVGGSSSTGAVLAGGQQVQQQQQQQQQQQGDGMMRNNILPEAEGWSFADRTANLASFKYRG</sequence>
<gene>
    <name evidence="5" type="ORF">COCVIDRAFT_87542</name>
</gene>
<evidence type="ECO:0008006" key="7">
    <source>
        <dbReference type="Google" id="ProtNLM"/>
    </source>
</evidence>
<dbReference type="Gene3D" id="1.10.246.220">
    <property type="match status" value="1"/>
</dbReference>
<dbReference type="PANTHER" id="PTHR46734:SF1">
    <property type="entry name" value="TELOMERIC REPEAT-BINDING FACTOR 1"/>
    <property type="match status" value="1"/>
</dbReference>
<evidence type="ECO:0000313" key="6">
    <source>
        <dbReference type="Proteomes" id="UP000054337"/>
    </source>
</evidence>
<feature type="compositionally biased region" description="Polar residues" evidence="2">
    <location>
        <begin position="259"/>
        <end position="274"/>
    </location>
</feature>
<accession>W7EU17</accession>
<proteinExistence type="predicted"/>
<feature type="domain" description="HTH myb-type" evidence="4">
    <location>
        <begin position="275"/>
        <end position="339"/>
    </location>
</feature>
<feature type="region of interest" description="Disordered" evidence="2">
    <location>
        <begin position="332"/>
        <end position="414"/>
    </location>
</feature>